<evidence type="ECO:0000256" key="1">
    <source>
        <dbReference type="ARBA" id="ARBA00022679"/>
    </source>
</evidence>
<sequence length="179" mass="19382">MAVAGRRLMSVLSVRRAVSADVERLAAIHVRCWQETYRGMLSDAFLAGVDPAGRLALWHQLLDRPNPAEVWAACDDGTVVGFAGARRLPAPGSPAGHPPPSSGDLELWGLYLLASYQGLGLGRRLLEAALGNNAASLWVAAGNARAIGFYERLGFVPDGAEDRVPDWEDLREIRLIRSR</sequence>
<dbReference type="SUPFAM" id="SSF55729">
    <property type="entry name" value="Acyl-CoA N-acyltransferases (Nat)"/>
    <property type="match status" value="1"/>
</dbReference>
<evidence type="ECO:0000313" key="4">
    <source>
        <dbReference type="EMBL" id="ALV40898.1"/>
    </source>
</evidence>
<dbReference type="InterPro" id="IPR016181">
    <property type="entry name" value="Acyl_CoA_acyltransferase"/>
</dbReference>
<evidence type="ECO:0000256" key="2">
    <source>
        <dbReference type="ARBA" id="ARBA00023315"/>
    </source>
</evidence>
<dbReference type="Proteomes" id="UP000065151">
    <property type="component" value="Chromosome"/>
</dbReference>
<dbReference type="KEGG" id="psul:AU252_06755"/>
<keyword evidence="2" id="KW-0012">Acyltransferase</keyword>
<dbReference type="PROSITE" id="PS51186">
    <property type="entry name" value="GNAT"/>
    <property type="match status" value="1"/>
</dbReference>
<dbReference type="Gene3D" id="3.40.630.30">
    <property type="match status" value="1"/>
</dbReference>
<keyword evidence="1 4" id="KW-0808">Transferase</keyword>
<organism evidence="4">
    <name type="scientific">Pseudarthrobacter sulfonivorans</name>
    <dbReference type="NCBI Taxonomy" id="121292"/>
    <lineage>
        <taxon>Bacteria</taxon>
        <taxon>Bacillati</taxon>
        <taxon>Actinomycetota</taxon>
        <taxon>Actinomycetes</taxon>
        <taxon>Micrococcales</taxon>
        <taxon>Micrococcaceae</taxon>
        <taxon>Pseudarthrobacter</taxon>
    </lineage>
</organism>
<dbReference type="CDD" id="cd04301">
    <property type="entry name" value="NAT_SF"/>
    <property type="match status" value="1"/>
</dbReference>
<reference evidence="4 5" key="1">
    <citation type="submission" date="2015-12" db="EMBL/GenBank/DDBJ databases">
        <authorList>
            <person name="Shamseldin A."/>
            <person name="Moawad H."/>
            <person name="Abd El-Rahim W.M."/>
            <person name="Sadowsky M.J."/>
        </authorList>
    </citation>
    <scope>NUCLEOTIDE SEQUENCE [LARGE SCALE GENOMIC DNA]</scope>
    <source>
        <strain evidence="4 5">Ar51</strain>
    </source>
</reference>
<accession>A0A0U2XA92</accession>
<name>A0A0U2XA92_9MICC</name>
<dbReference type="PANTHER" id="PTHR43877:SF1">
    <property type="entry name" value="ACETYLTRANSFERASE"/>
    <property type="match status" value="1"/>
</dbReference>
<evidence type="ECO:0000259" key="3">
    <source>
        <dbReference type="PROSITE" id="PS51186"/>
    </source>
</evidence>
<dbReference type="InterPro" id="IPR000182">
    <property type="entry name" value="GNAT_dom"/>
</dbReference>
<dbReference type="EMBL" id="CP013747">
    <property type="protein sequence ID" value="ALV40898.1"/>
    <property type="molecule type" value="Genomic_DNA"/>
</dbReference>
<feature type="domain" description="N-acetyltransferase" evidence="3">
    <location>
        <begin position="12"/>
        <end position="177"/>
    </location>
</feature>
<dbReference type="PANTHER" id="PTHR43877">
    <property type="entry name" value="AMINOALKYLPHOSPHONATE N-ACETYLTRANSFERASE-RELATED-RELATED"/>
    <property type="match status" value="1"/>
</dbReference>
<dbReference type="STRING" id="121292.AU252_06755"/>
<evidence type="ECO:0000313" key="5">
    <source>
        <dbReference type="Proteomes" id="UP000065151"/>
    </source>
</evidence>
<dbReference type="Pfam" id="PF00583">
    <property type="entry name" value="Acetyltransf_1"/>
    <property type="match status" value="1"/>
</dbReference>
<dbReference type="GO" id="GO:0016747">
    <property type="term" value="F:acyltransferase activity, transferring groups other than amino-acyl groups"/>
    <property type="evidence" value="ECO:0007669"/>
    <property type="project" value="InterPro"/>
</dbReference>
<dbReference type="InterPro" id="IPR050832">
    <property type="entry name" value="Bact_Acetyltransf"/>
</dbReference>
<proteinExistence type="predicted"/>
<protein>
    <submittedName>
        <fullName evidence="4">GCN5 family acetyltransferase</fullName>
    </submittedName>
</protein>
<dbReference type="AlphaFoldDB" id="A0A0U2XA92"/>
<gene>
    <name evidence="4" type="ORF">AU252_06755</name>
</gene>